<dbReference type="RefSeq" id="XP_008871657.1">
    <property type="nucleotide sequence ID" value="XM_008873435.1"/>
</dbReference>
<organism evidence="1">
    <name type="scientific">Aphanomyces invadans</name>
    <dbReference type="NCBI Taxonomy" id="157072"/>
    <lineage>
        <taxon>Eukaryota</taxon>
        <taxon>Sar</taxon>
        <taxon>Stramenopiles</taxon>
        <taxon>Oomycota</taxon>
        <taxon>Saprolegniomycetes</taxon>
        <taxon>Saprolegniales</taxon>
        <taxon>Verrucalvaceae</taxon>
        <taxon>Aphanomyces</taxon>
    </lineage>
</organism>
<evidence type="ECO:0000313" key="1">
    <source>
        <dbReference type="EMBL" id="ETV99881.1"/>
    </source>
</evidence>
<dbReference type="OrthoDB" id="61203at2759"/>
<dbReference type="EMBL" id="KI913966">
    <property type="protein sequence ID" value="ETV99881.1"/>
    <property type="molecule type" value="Genomic_DNA"/>
</dbReference>
<gene>
    <name evidence="1" type="ORF">H310_07916</name>
</gene>
<dbReference type="eggNOG" id="ENOG502SIRI">
    <property type="taxonomic scope" value="Eukaryota"/>
</dbReference>
<accession>A0A024U1X4</accession>
<dbReference type="AlphaFoldDB" id="A0A024U1X4"/>
<name>A0A024U1X4_9STRA</name>
<protein>
    <submittedName>
        <fullName evidence="1">Uncharacterized protein</fullName>
    </submittedName>
</protein>
<dbReference type="VEuPathDB" id="FungiDB:H310_07916"/>
<dbReference type="PANTHER" id="PTHR33946:SF4">
    <property type="entry name" value="COAGULATION FACTOR XI"/>
    <property type="match status" value="1"/>
</dbReference>
<dbReference type="GeneID" id="20084966"/>
<reference evidence="1" key="1">
    <citation type="submission" date="2013-12" db="EMBL/GenBank/DDBJ databases">
        <title>The Genome Sequence of Aphanomyces invadans NJM9701.</title>
        <authorList>
            <consortium name="The Broad Institute Genomics Platform"/>
            <person name="Russ C."/>
            <person name="Tyler B."/>
            <person name="van West P."/>
            <person name="Dieguez-Uribeondo J."/>
            <person name="Young S.K."/>
            <person name="Zeng Q."/>
            <person name="Gargeya S."/>
            <person name="Fitzgerald M."/>
            <person name="Abouelleil A."/>
            <person name="Alvarado L."/>
            <person name="Chapman S.B."/>
            <person name="Gainer-Dewar J."/>
            <person name="Goldberg J."/>
            <person name="Griggs A."/>
            <person name="Gujja S."/>
            <person name="Hansen M."/>
            <person name="Howarth C."/>
            <person name="Imamovic A."/>
            <person name="Ireland A."/>
            <person name="Larimer J."/>
            <person name="McCowan C."/>
            <person name="Murphy C."/>
            <person name="Pearson M."/>
            <person name="Poon T.W."/>
            <person name="Priest M."/>
            <person name="Roberts A."/>
            <person name="Saif S."/>
            <person name="Shea T."/>
            <person name="Sykes S."/>
            <person name="Wortman J."/>
            <person name="Nusbaum C."/>
            <person name="Birren B."/>
        </authorList>
    </citation>
    <scope>NUCLEOTIDE SEQUENCE [LARGE SCALE GENOMIC DNA]</scope>
    <source>
        <strain evidence="1">NJM9701</strain>
    </source>
</reference>
<dbReference type="PANTHER" id="PTHR33946">
    <property type="match status" value="1"/>
</dbReference>
<proteinExistence type="predicted"/>
<sequence length="441" mass="47866">MQMWRWTAAALSPLNAMEWQMSRVVSIQARVQRDKPVWDTIHRVFVSSVGTTFDDRYAATLDTVNLASVEGVLKYVQSEGINQHMLNPASCERKNNMQFIVLYEITLVQPTTALAVFQTDGNLVPEYGPFVAMDGGMCTSVVAHATVLPDDCIRMFGSATLPAVGPYVGAGTRSEDPRAPYPNTIWFSYPNSCVMQPWASKTPVCRNAFRAGLCPFGVAPNGINCTFAYTVLGFLRLDDLVGITNLTHSLTRQPYSSYFEFCKDTRGQYQGVEFKAPDGVYDNKAVTSLPFWSEPYNPDANRKRAEAVVDMYNARIGTIGAEHMRALPAVAALHNPPCYVNAKQCADAPFGCKRHLLAQVCQVCGGPDAACVKAPPGYHFPTLSVPTLAPAPRVEPNVSNAVDVHGLPSLAQPSGGMASFSAIWSGWLGLASLAVAGATWP</sequence>